<protein>
    <recommendedName>
        <fullName evidence="3">Acetoin utilization protein AcuC</fullName>
    </recommendedName>
</protein>
<evidence type="ECO:0000259" key="5">
    <source>
        <dbReference type="Pfam" id="PF00850"/>
    </source>
</evidence>
<evidence type="ECO:0000313" key="7">
    <source>
        <dbReference type="Proteomes" id="UP000663499"/>
    </source>
</evidence>
<sequence length="405" mass="45637">MAHPVTSHPIFIYSPVFDNYRFSHDHPFDPIRIRLTYELLRASGILQDHHLVDPREASVAELLLAHREDYVEFVKTKGSTGENIYCKEANRFGLCTEDTPTFFGMHHSAATITGGTLLGAKHVLEGVNNHALNLSGGLHHATSGKASGFCVYNDLNVAIAYIRKHTDLRILYIDTDAHHGDGVQFHFYDDPMVCTLSIHETGRYLFPGTGSVRERGNGKGYGSSFNIPLDAYTEDESFQYVLENSLYIVAEHFKPDIIVSQHGADCHYLDHMSHMSLTMDSFRFIPKIIHKIAHEYCQGRWLATGGGGYNAYDVVPRAWALVWKEMADVPSGQVPDELPGSYLSLVRQWTDEPICPTWMDHGKDYNSIPRREEISDKNKKSLIDAMYAINSGQIGNNFFANRIVE</sequence>
<dbReference type="CDD" id="cd09994">
    <property type="entry name" value="HDAC_AcuC_like"/>
    <property type="match status" value="1"/>
</dbReference>
<dbReference type="SUPFAM" id="SSF52768">
    <property type="entry name" value="Arginase/deacetylase"/>
    <property type="match status" value="1"/>
</dbReference>
<evidence type="ECO:0000256" key="3">
    <source>
        <dbReference type="ARBA" id="ARBA00020218"/>
    </source>
</evidence>
<reference evidence="6" key="1">
    <citation type="submission" date="2021-03" db="EMBL/GenBank/DDBJ databases">
        <title>Alkalibacter marinus sp. nov., isolated from tidal flat sediment.</title>
        <authorList>
            <person name="Namirimu T."/>
            <person name="Yang J.-A."/>
            <person name="Yang S.-H."/>
            <person name="Kim Y.-J."/>
            <person name="Kwon K.K."/>
        </authorList>
    </citation>
    <scope>NUCLEOTIDE SEQUENCE</scope>
    <source>
        <strain evidence="6">ES005</strain>
    </source>
</reference>
<dbReference type="InterPro" id="IPR000286">
    <property type="entry name" value="HDACs"/>
</dbReference>
<evidence type="ECO:0000256" key="1">
    <source>
        <dbReference type="ARBA" id="ARBA00005101"/>
    </source>
</evidence>
<dbReference type="KEGG" id="alka:J0B03_03110"/>
<dbReference type="RefSeq" id="WP_207300411.1">
    <property type="nucleotide sequence ID" value="NZ_CP071444.1"/>
</dbReference>
<comment type="similarity">
    <text evidence="2">Belongs to the histone deacetylase family.</text>
</comment>
<evidence type="ECO:0000256" key="4">
    <source>
        <dbReference type="ARBA" id="ARBA00022627"/>
    </source>
</evidence>
<dbReference type="InterPro" id="IPR037138">
    <property type="entry name" value="His_deacetylse_dom_sf"/>
</dbReference>
<dbReference type="InterPro" id="IPR003085">
    <property type="entry name" value="AcuC"/>
</dbReference>
<gene>
    <name evidence="6" type="ORF">J0B03_03110</name>
</gene>
<dbReference type="Gene3D" id="3.40.800.20">
    <property type="entry name" value="Histone deacetylase domain"/>
    <property type="match status" value="1"/>
</dbReference>
<organism evidence="6 7">
    <name type="scientific">Alkalibacter rhizosphaerae</name>
    <dbReference type="NCBI Taxonomy" id="2815577"/>
    <lineage>
        <taxon>Bacteria</taxon>
        <taxon>Bacillati</taxon>
        <taxon>Bacillota</taxon>
        <taxon>Clostridia</taxon>
        <taxon>Eubacteriales</taxon>
        <taxon>Eubacteriaceae</taxon>
        <taxon>Alkalibacter</taxon>
    </lineage>
</organism>
<name>A0A974XFU1_9FIRM</name>
<keyword evidence="4" id="KW-0006">Acetoin catabolism</keyword>
<dbReference type="PRINTS" id="PR01270">
    <property type="entry name" value="HDASUPER"/>
</dbReference>
<dbReference type="GO" id="GO:0004407">
    <property type="term" value="F:histone deacetylase activity"/>
    <property type="evidence" value="ECO:0007669"/>
    <property type="project" value="TreeGrafter"/>
</dbReference>
<dbReference type="AlphaFoldDB" id="A0A974XFU1"/>
<dbReference type="PANTHER" id="PTHR10625">
    <property type="entry name" value="HISTONE DEACETYLASE HDAC1-RELATED"/>
    <property type="match status" value="1"/>
</dbReference>
<comment type="pathway">
    <text evidence="1">Ketone degradation; acetoin degradation.</text>
</comment>
<dbReference type="Pfam" id="PF00850">
    <property type="entry name" value="Hist_deacetyl"/>
    <property type="match status" value="1"/>
</dbReference>
<accession>A0A974XFU1</accession>
<dbReference type="GO" id="GO:0045150">
    <property type="term" value="P:acetoin catabolic process"/>
    <property type="evidence" value="ECO:0007669"/>
    <property type="project" value="UniProtKB-KW"/>
</dbReference>
<proteinExistence type="inferred from homology"/>
<dbReference type="GO" id="GO:0040029">
    <property type="term" value="P:epigenetic regulation of gene expression"/>
    <property type="evidence" value="ECO:0007669"/>
    <property type="project" value="TreeGrafter"/>
</dbReference>
<dbReference type="PANTHER" id="PTHR10625:SF10">
    <property type="entry name" value="HISTONE DEACETYLASE HDAC1"/>
    <property type="match status" value="1"/>
</dbReference>
<dbReference type="InterPro" id="IPR023696">
    <property type="entry name" value="Ureohydrolase_dom_sf"/>
</dbReference>
<evidence type="ECO:0000256" key="2">
    <source>
        <dbReference type="ARBA" id="ARBA00005947"/>
    </source>
</evidence>
<dbReference type="PRINTS" id="PR01272">
    <property type="entry name" value="ACUCPROTEIN"/>
</dbReference>
<feature type="domain" description="Histone deacetylase" evidence="5">
    <location>
        <begin position="26"/>
        <end position="325"/>
    </location>
</feature>
<keyword evidence="7" id="KW-1185">Reference proteome</keyword>
<evidence type="ECO:0000313" key="6">
    <source>
        <dbReference type="EMBL" id="QSX09072.1"/>
    </source>
</evidence>
<dbReference type="EMBL" id="CP071444">
    <property type="protein sequence ID" value="QSX09072.1"/>
    <property type="molecule type" value="Genomic_DNA"/>
</dbReference>
<dbReference type="Proteomes" id="UP000663499">
    <property type="component" value="Chromosome"/>
</dbReference>
<dbReference type="InterPro" id="IPR023801">
    <property type="entry name" value="His_deacetylse_dom"/>
</dbReference>